<evidence type="ECO:0000256" key="7">
    <source>
        <dbReference type="ARBA" id="ARBA00022703"/>
    </source>
</evidence>
<evidence type="ECO:0000259" key="23">
    <source>
        <dbReference type="PROSITE" id="PS50011"/>
    </source>
</evidence>
<comment type="similarity">
    <text evidence="3 18">Belongs to the protein kinase superfamily. CAMK Ser/Thr protein kinase family. PIM subfamily.</text>
</comment>
<keyword evidence="5" id="KW-0597">Phosphoprotein</keyword>
<evidence type="ECO:0000256" key="6">
    <source>
        <dbReference type="ARBA" id="ARBA00022679"/>
    </source>
</evidence>
<sequence>MLPGLGGFVLGFICLGWGSASAAGEGKAQEALQERYRLGSLLGRGGFGSVCSGTRLSDGAPVAIKCVPRDRIQHWGELPDGARAPLEVVLLHKVSSGCAGVIQLLEWVELPDSFLLVLERPERSQDLSGFLAERRFLPEEEARGLFRQVLEAVRHCTSCGVLHRDIKPENILLDLATGQLKLIDFGCGAFLQDTAYTQFAGTLAYSPPEWIHHQRYHGEAATIWSLGLLLYHLVMGKHPFRRGQQIIWGRILFPRWLSQECQDVIKRCLSMQPLDRPSLEDLFHDPWLQGVHLP</sequence>
<dbReference type="EMBL" id="QRBI01000271">
    <property type="protein sequence ID" value="RMB89667.1"/>
    <property type="molecule type" value="Genomic_DNA"/>
</dbReference>
<keyword evidence="4 18" id="KW-0723">Serine/threonine-protein kinase</keyword>
<evidence type="ECO:0000256" key="2">
    <source>
        <dbReference type="ARBA" id="ARBA00004123"/>
    </source>
</evidence>
<feature type="binding site" evidence="20 21">
    <location>
        <position position="65"/>
    </location>
    <ligand>
        <name>ATP</name>
        <dbReference type="ChEBI" id="CHEBI:30616"/>
    </ligand>
</feature>
<evidence type="ECO:0000256" key="14">
    <source>
        <dbReference type="ARBA" id="ARBA00023306"/>
    </source>
</evidence>
<keyword evidence="14" id="KW-0131">Cell cycle</keyword>
<feature type="domain" description="Protein kinase" evidence="23">
    <location>
        <begin position="36"/>
        <end position="288"/>
    </location>
</feature>
<evidence type="ECO:0000256" key="5">
    <source>
        <dbReference type="ARBA" id="ARBA00022553"/>
    </source>
</evidence>
<dbReference type="GO" id="GO:0043066">
    <property type="term" value="P:negative regulation of apoptotic process"/>
    <property type="evidence" value="ECO:0007669"/>
    <property type="project" value="UniProtKB-UniRule"/>
</dbReference>
<keyword evidence="9 18" id="KW-0418">Kinase</keyword>
<evidence type="ECO:0000256" key="18">
    <source>
        <dbReference type="PIRNR" id="PIRNR037993"/>
    </source>
</evidence>
<feature type="signal peptide" evidence="22">
    <location>
        <begin position="1"/>
        <end position="22"/>
    </location>
</feature>
<dbReference type="GO" id="GO:0106310">
    <property type="term" value="F:protein serine kinase activity"/>
    <property type="evidence" value="ECO:0007669"/>
    <property type="project" value="UniProtKB-UniRule"/>
</dbReference>
<comment type="subunit">
    <text evidence="15">Interacts with RP9. Interacts with HSP90AA1, this interaction stabilizes PIM1 protein levels. Interacts (ubiquitinated form) with HSP70 and promotes its proteasomal degradation.</text>
</comment>
<evidence type="ECO:0000256" key="11">
    <source>
        <dbReference type="ARBA" id="ARBA00022842"/>
    </source>
</evidence>
<keyword evidence="12" id="KW-0832">Ubl conjugation</keyword>
<dbReference type="InterPro" id="IPR000719">
    <property type="entry name" value="Prot_kinase_dom"/>
</dbReference>
<dbReference type="STRING" id="333673.A0A3M0IL25"/>
<keyword evidence="22" id="KW-0732">Signal</keyword>
<feature type="active site" description="Proton acceptor" evidence="19">
    <location>
        <position position="165"/>
    </location>
</feature>
<organism evidence="24 25">
    <name type="scientific">Hirundo rustica rustica</name>
    <dbReference type="NCBI Taxonomy" id="333673"/>
    <lineage>
        <taxon>Eukaryota</taxon>
        <taxon>Metazoa</taxon>
        <taxon>Chordata</taxon>
        <taxon>Craniata</taxon>
        <taxon>Vertebrata</taxon>
        <taxon>Euteleostomi</taxon>
        <taxon>Archelosauria</taxon>
        <taxon>Archosauria</taxon>
        <taxon>Dinosauria</taxon>
        <taxon>Saurischia</taxon>
        <taxon>Theropoda</taxon>
        <taxon>Coelurosauria</taxon>
        <taxon>Aves</taxon>
        <taxon>Neognathae</taxon>
        <taxon>Neoaves</taxon>
        <taxon>Telluraves</taxon>
        <taxon>Australaves</taxon>
        <taxon>Passeriformes</taxon>
        <taxon>Sylvioidea</taxon>
        <taxon>Hirundinidae</taxon>
        <taxon>Hirundo</taxon>
    </lineage>
</organism>
<keyword evidence="11" id="KW-0460">Magnesium</keyword>
<dbReference type="InterPro" id="IPR017441">
    <property type="entry name" value="Protein_kinase_ATP_BS"/>
</dbReference>
<protein>
    <recommendedName>
        <fullName evidence="18">Serine/threonine-protein kinase</fullName>
        <ecNumber evidence="18">2.7.11.1</ecNumber>
    </recommendedName>
</protein>
<dbReference type="InterPro" id="IPR051138">
    <property type="entry name" value="PIM_Ser/Thr_kinase"/>
</dbReference>
<keyword evidence="6 18" id="KW-0808">Transferase</keyword>
<comment type="subcellular location">
    <subcellularLocation>
        <location evidence="2">Nucleus</location>
    </subcellularLocation>
</comment>
<comment type="cofactor">
    <cofactor evidence="1">
        <name>Mg(2+)</name>
        <dbReference type="ChEBI" id="CHEBI:18420"/>
    </cofactor>
</comment>
<dbReference type="EC" id="2.7.11.1" evidence="18"/>
<evidence type="ECO:0000313" key="25">
    <source>
        <dbReference type="Proteomes" id="UP000269221"/>
    </source>
</evidence>
<evidence type="ECO:0000256" key="12">
    <source>
        <dbReference type="ARBA" id="ARBA00022843"/>
    </source>
</evidence>
<evidence type="ECO:0000256" key="10">
    <source>
        <dbReference type="ARBA" id="ARBA00022840"/>
    </source>
</evidence>
<dbReference type="GO" id="GO:0005634">
    <property type="term" value="C:nucleus"/>
    <property type="evidence" value="ECO:0007669"/>
    <property type="project" value="UniProtKB-SubCell"/>
</dbReference>
<evidence type="ECO:0000313" key="24">
    <source>
        <dbReference type="EMBL" id="RMB89667.1"/>
    </source>
</evidence>
<evidence type="ECO:0000256" key="8">
    <source>
        <dbReference type="ARBA" id="ARBA00022741"/>
    </source>
</evidence>
<evidence type="ECO:0000256" key="15">
    <source>
        <dbReference type="ARBA" id="ARBA00047040"/>
    </source>
</evidence>
<comment type="catalytic activity">
    <reaction evidence="16 18">
        <text>L-threonyl-[protein] + ATP = O-phospho-L-threonyl-[protein] + ADP + H(+)</text>
        <dbReference type="Rhea" id="RHEA:46608"/>
        <dbReference type="Rhea" id="RHEA-COMP:11060"/>
        <dbReference type="Rhea" id="RHEA-COMP:11605"/>
        <dbReference type="ChEBI" id="CHEBI:15378"/>
        <dbReference type="ChEBI" id="CHEBI:30013"/>
        <dbReference type="ChEBI" id="CHEBI:30616"/>
        <dbReference type="ChEBI" id="CHEBI:61977"/>
        <dbReference type="ChEBI" id="CHEBI:456216"/>
        <dbReference type="EC" id="2.7.11.1"/>
    </reaction>
</comment>
<dbReference type="Gene3D" id="1.10.510.10">
    <property type="entry name" value="Transferase(Phosphotransferase) domain 1"/>
    <property type="match status" value="1"/>
</dbReference>
<evidence type="ECO:0000256" key="13">
    <source>
        <dbReference type="ARBA" id="ARBA00023242"/>
    </source>
</evidence>
<dbReference type="FunFam" id="1.10.510.10:FF:000571">
    <property type="entry name" value="Maternal embryonic leucine zipper kinase"/>
    <property type="match status" value="1"/>
</dbReference>
<evidence type="ECO:0000256" key="22">
    <source>
        <dbReference type="SAM" id="SignalP"/>
    </source>
</evidence>
<evidence type="ECO:0000256" key="1">
    <source>
        <dbReference type="ARBA" id="ARBA00001946"/>
    </source>
</evidence>
<comment type="catalytic activity">
    <reaction evidence="17 18">
        <text>L-seryl-[protein] + ATP = O-phospho-L-seryl-[protein] + ADP + H(+)</text>
        <dbReference type="Rhea" id="RHEA:17989"/>
        <dbReference type="Rhea" id="RHEA-COMP:9863"/>
        <dbReference type="Rhea" id="RHEA-COMP:11604"/>
        <dbReference type="ChEBI" id="CHEBI:15378"/>
        <dbReference type="ChEBI" id="CHEBI:29999"/>
        <dbReference type="ChEBI" id="CHEBI:30616"/>
        <dbReference type="ChEBI" id="CHEBI:83421"/>
        <dbReference type="ChEBI" id="CHEBI:456216"/>
        <dbReference type="EC" id="2.7.11.1"/>
    </reaction>
</comment>
<dbReference type="InterPro" id="IPR011009">
    <property type="entry name" value="Kinase-like_dom_sf"/>
</dbReference>
<feature type="binding site" evidence="20">
    <location>
        <position position="119"/>
    </location>
    <ligand>
        <name>ATP</name>
        <dbReference type="ChEBI" id="CHEBI:30616"/>
    </ligand>
</feature>
<dbReference type="Pfam" id="PF00069">
    <property type="entry name" value="Pkinase"/>
    <property type="match status" value="1"/>
</dbReference>
<evidence type="ECO:0000256" key="16">
    <source>
        <dbReference type="ARBA" id="ARBA00047899"/>
    </source>
</evidence>
<comment type="function">
    <text evidence="18">Proto-oncogene with serine/threonine kinase activity involved in cell survival and cell proliferation.</text>
</comment>
<feature type="chain" id="PRO_5018097298" description="Serine/threonine-protein kinase" evidence="22">
    <location>
        <begin position="23"/>
        <end position="294"/>
    </location>
</feature>
<dbReference type="Proteomes" id="UP000269221">
    <property type="component" value="Unassembled WGS sequence"/>
</dbReference>
<feature type="binding site" evidence="20">
    <location>
        <position position="126"/>
    </location>
    <ligand>
        <name>ATP</name>
        <dbReference type="ChEBI" id="CHEBI:30616"/>
    </ligand>
</feature>
<dbReference type="SUPFAM" id="SSF56112">
    <property type="entry name" value="Protein kinase-like (PK-like)"/>
    <property type="match status" value="1"/>
</dbReference>
<reference evidence="24 25" key="1">
    <citation type="submission" date="2018-07" db="EMBL/GenBank/DDBJ databases">
        <title>A high quality draft genome assembly of the barn swallow (H. rustica rustica).</title>
        <authorList>
            <person name="Formenti G."/>
            <person name="Chiara M."/>
            <person name="Poveda L."/>
            <person name="Francoijs K.-J."/>
            <person name="Bonisoli-Alquati A."/>
            <person name="Canova L."/>
            <person name="Gianfranceschi L."/>
            <person name="Horner D.S."/>
            <person name="Saino N."/>
        </authorList>
    </citation>
    <scope>NUCLEOTIDE SEQUENCE [LARGE SCALE GENOMIC DNA]</scope>
    <source>
        <strain evidence="24">Chelidonia</strain>
        <tissue evidence="24">Blood</tissue>
    </source>
</reference>
<evidence type="ECO:0000256" key="20">
    <source>
        <dbReference type="PIRSR" id="PIRSR037993-2"/>
    </source>
</evidence>
<dbReference type="PROSITE" id="PS00107">
    <property type="entry name" value="PROTEIN_KINASE_ATP"/>
    <property type="match status" value="1"/>
</dbReference>
<keyword evidence="25" id="KW-1185">Reference proteome</keyword>
<dbReference type="PIRSF" id="PIRSF037993">
    <property type="entry name" value="STPK_Pim-1"/>
    <property type="match status" value="1"/>
</dbReference>
<evidence type="ECO:0000256" key="3">
    <source>
        <dbReference type="ARBA" id="ARBA00005505"/>
    </source>
</evidence>
<dbReference type="AlphaFoldDB" id="A0A3M0IL25"/>
<dbReference type="PROSITE" id="PS00108">
    <property type="entry name" value="PROTEIN_KINASE_ST"/>
    <property type="match status" value="1"/>
</dbReference>
<dbReference type="PROSITE" id="PS50011">
    <property type="entry name" value="PROTEIN_KINASE_DOM"/>
    <property type="match status" value="1"/>
</dbReference>
<feature type="binding site" evidence="20">
    <location>
        <begin position="42"/>
        <end position="50"/>
    </location>
    <ligand>
        <name>ATP</name>
        <dbReference type="ChEBI" id="CHEBI:30616"/>
    </ligand>
</feature>
<dbReference type="OrthoDB" id="9331472at2759"/>
<dbReference type="InterPro" id="IPR008271">
    <property type="entry name" value="Ser/Thr_kinase_AS"/>
</dbReference>
<dbReference type="GO" id="GO:0004674">
    <property type="term" value="F:protein serine/threonine kinase activity"/>
    <property type="evidence" value="ECO:0007669"/>
    <property type="project" value="UniProtKB-UniRule"/>
</dbReference>
<keyword evidence="13" id="KW-0539">Nucleus</keyword>
<keyword evidence="7" id="KW-0053">Apoptosis</keyword>
<dbReference type="GO" id="GO:0005737">
    <property type="term" value="C:cytoplasm"/>
    <property type="evidence" value="ECO:0007669"/>
    <property type="project" value="UniProtKB-UniRule"/>
</dbReference>
<dbReference type="PANTHER" id="PTHR22984">
    <property type="entry name" value="SERINE/THREONINE-PROTEIN KINASE PIM"/>
    <property type="match status" value="1"/>
</dbReference>
<evidence type="ECO:0000256" key="4">
    <source>
        <dbReference type="ARBA" id="ARBA00022527"/>
    </source>
</evidence>
<name>A0A3M0IL25_HIRRU</name>
<proteinExistence type="inferred from homology"/>
<dbReference type="InterPro" id="IPR017348">
    <property type="entry name" value="PIM1/2/3"/>
</dbReference>
<dbReference type="Gene3D" id="3.30.200.20">
    <property type="entry name" value="Phosphorylase Kinase, domain 1"/>
    <property type="match status" value="1"/>
</dbReference>
<evidence type="ECO:0000256" key="21">
    <source>
        <dbReference type="PROSITE-ProRule" id="PRU10141"/>
    </source>
</evidence>
<dbReference type="GO" id="GO:0005524">
    <property type="term" value="F:ATP binding"/>
    <property type="evidence" value="ECO:0007669"/>
    <property type="project" value="UniProtKB-UniRule"/>
</dbReference>
<dbReference type="PANTHER" id="PTHR22984:SF29">
    <property type="entry name" value="SERINE_THREONINE-PROTEIN KINASE PIM-1"/>
    <property type="match status" value="1"/>
</dbReference>
<evidence type="ECO:0000256" key="19">
    <source>
        <dbReference type="PIRSR" id="PIRSR037993-1"/>
    </source>
</evidence>
<evidence type="ECO:0000256" key="9">
    <source>
        <dbReference type="ARBA" id="ARBA00022777"/>
    </source>
</evidence>
<accession>A0A3M0IL25</accession>
<keyword evidence="8 18" id="KW-0547">Nucleotide-binding</keyword>
<dbReference type="GO" id="GO:0006915">
    <property type="term" value="P:apoptotic process"/>
    <property type="evidence" value="ECO:0007669"/>
    <property type="project" value="UniProtKB-KW"/>
</dbReference>
<dbReference type="SMART" id="SM00220">
    <property type="entry name" value="S_TKc"/>
    <property type="match status" value="1"/>
</dbReference>
<gene>
    <name evidence="24" type="ORF">DUI87_33938</name>
</gene>
<evidence type="ECO:0000256" key="17">
    <source>
        <dbReference type="ARBA" id="ARBA00048679"/>
    </source>
</evidence>
<comment type="caution">
    <text evidence="24">The sequence shown here is derived from an EMBL/GenBank/DDBJ whole genome shotgun (WGS) entry which is preliminary data.</text>
</comment>
<keyword evidence="10 18" id="KW-0067">ATP-binding</keyword>